<gene>
    <name evidence="2" type="ORF">J2S64_001091</name>
</gene>
<reference evidence="2 3" key="1">
    <citation type="submission" date="2023-07" db="EMBL/GenBank/DDBJ databases">
        <title>Sequencing the genomes of 1000 actinobacteria strains.</title>
        <authorList>
            <person name="Klenk H.-P."/>
        </authorList>
    </citation>
    <scope>NUCLEOTIDE SEQUENCE [LARGE SCALE GENOMIC DNA]</scope>
    <source>
        <strain evidence="2 3">DSM 20167</strain>
    </source>
</reference>
<feature type="domain" description="Aminoglycoside phosphotransferase" evidence="1">
    <location>
        <begin position="36"/>
        <end position="240"/>
    </location>
</feature>
<organism evidence="2 3">
    <name type="scientific">Paeniglutamicibacter sulfureus</name>
    <dbReference type="NCBI Taxonomy" id="43666"/>
    <lineage>
        <taxon>Bacteria</taxon>
        <taxon>Bacillati</taxon>
        <taxon>Actinomycetota</taxon>
        <taxon>Actinomycetes</taxon>
        <taxon>Micrococcales</taxon>
        <taxon>Micrococcaceae</taxon>
        <taxon>Paeniglutamicibacter</taxon>
    </lineage>
</organism>
<keyword evidence="2" id="KW-0808">Transferase</keyword>
<protein>
    <submittedName>
        <fullName evidence="2">Aminoglycoside phosphotransferase (APT) family kinase protein</fullName>
    </submittedName>
</protein>
<evidence type="ECO:0000259" key="1">
    <source>
        <dbReference type="Pfam" id="PF01636"/>
    </source>
</evidence>
<dbReference type="GO" id="GO:0016301">
    <property type="term" value="F:kinase activity"/>
    <property type="evidence" value="ECO:0007669"/>
    <property type="project" value="UniProtKB-KW"/>
</dbReference>
<dbReference type="InterPro" id="IPR002575">
    <property type="entry name" value="Aminoglycoside_PTrfase"/>
</dbReference>
<dbReference type="EMBL" id="JAVDYI010000001">
    <property type="protein sequence ID" value="MDR7357400.1"/>
    <property type="molecule type" value="Genomic_DNA"/>
</dbReference>
<sequence>MTREALPHEYELANALFPGPDWKAARVDEGGQFHLVLVARDQAVMRMSRTAGAAADMQRRMDLVQALSGTFSFQLPTALSQVWHGKDFSAVIQRYVPGAAYPPHTGDVVRLRSVLEELAAVDVRPLANLLAPPFSYRGPWTTQKIDATLKALPPDLVDAARRVLDTIPAFETVPASLVHGDLTGHNMRWHDGELLGVLDWDLAAAWDPALNAAYLASWHGADVLDAIAPNQEEAWRVRMWLGAMALESVFDASLNPNRDIGALIDKIRPRLVAAAAAAGHG</sequence>
<dbReference type="Proteomes" id="UP001183817">
    <property type="component" value="Unassembled WGS sequence"/>
</dbReference>
<keyword evidence="3" id="KW-1185">Reference proteome</keyword>
<dbReference type="RefSeq" id="WP_310288840.1">
    <property type="nucleotide sequence ID" value="NZ_BAAAWO010000001.1"/>
</dbReference>
<proteinExistence type="predicted"/>
<dbReference type="Gene3D" id="3.90.1200.10">
    <property type="match status" value="1"/>
</dbReference>
<name>A0ABU2BFL7_9MICC</name>
<accession>A0ABU2BFL7</accession>
<comment type="caution">
    <text evidence="2">The sequence shown here is derived from an EMBL/GenBank/DDBJ whole genome shotgun (WGS) entry which is preliminary data.</text>
</comment>
<dbReference type="InterPro" id="IPR011009">
    <property type="entry name" value="Kinase-like_dom_sf"/>
</dbReference>
<keyword evidence="2" id="KW-0418">Kinase</keyword>
<evidence type="ECO:0000313" key="3">
    <source>
        <dbReference type="Proteomes" id="UP001183817"/>
    </source>
</evidence>
<evidence type="ECO:0000313" key="2">
    <source>
        <dbReference type="EMBL" id="MDR7357400.1"/>
    </source>
</evidence>
<dbReference type="Pfam" id="PF01636">
    <property type="entry name" value="APH"/>
    <property type="match status" value="1"/>
</dbReference>
<dbReference type="SUPFAM" id="SSF56112">
    <property type="entry name" value="Protein kinase-like (PK-like)"/>
    <property type="match status" value="1"/>
</dbReference>